<keyword evidence="3" id="KW-0698">rRNA processing</keyword>
<evidence type="ECO:0000256" key="1">
    <source>
        <dbReference type="ARBA" id="ARBA00004604"/>
    </source>
</evidence>
<keyword evidence="5" id="KW-0547">Nucleotide-binding</keyword>
<dbReference type="InterPro" id="IPR027417">
    <property type="entry name" value="P-loop_NTPase"/>
</dbReference>
<evidence type="ECO:0000259" key="13">
    <source>
        <dbReference type="Pfam" id="PF25467"/>
    </source>
</evidence>
<dbReference type="EMBL" id="CAJHNH020002057">
    <property type="protein sequence ID" value="CAG5125420.1"/>
    <property type="molecule type" value="Genomic_DNA"/>
</dbReference>
<evidence type="ECO:0000259" key="12">
    <source>
        <dbReference type="Pfam" id="PF24419"/>
    </source>
</evidence>
<feature type="region of interest" description="Disordered" evidence="10">
    <location>
        <begin position="1"/>
        <end position="133"/>
    </location>
</feature>
<name>A0A8S3ZC60_9EUPU</name>
<dbReference type="Gene3D" id="3.40.50.300">
    <property type="entry name" value="P-loop containing nucleotide triphosphate hydrolases"/>
    <property type="match status" value="1"/>
</dbReference>
<keyword evidence="4" id="KW-0808">Transferase</keyword>
<reference evidence="14" key="1">
    <citation type="submission" date="2021-04" db="EMBL/GenBank/DDBJ databases">
        <authorList>
            <consortium name="Molecular Ecology Group"/>
        </authorList>
    </citation>
    <scope>NUCLEOTIDE SEQUENCE</scope>
</reference>
<dbReference type="Pfam" id="PF16575">
    <property type="entry name" value="CLP1_P"/>
    <property type="match status" value="1"/>
</dbReference>
<feature type="compositionally biased region" description="Polar residues" evidence="10">
    <location>
        <begin position="190"/>
        <end position="202"/>
    </location>
</feature>
<dbReference type="InterPro" id="IPR032319">
    <property type="entry name" value="CLP1_P"/>
</dbReference>
<evidence type="ECO:0000313" key="15">
    <source>
        <dbReference type="Proteomes" id="UP000678393"/>
    </source>
</evidence>
<feature type="region of interest" description="Disordered" evidence="10">
    <location>
        <begin position="170"/>
        <end position="202"/>
    </location>
</feature>
<evidence type="ECO:0000256" key="9">
    <source>
        <dbReference type="ARBA" id="ARBA00071212"/>
    </source>
</evidence>
<dbReference type="GO" id="GO:0051731">
    <property type="term" value="F:polynucleotide 5'-hydroxyl-kinase activity"/>
    <property type="evidence" value="ECO:0007669"/>
    <property type="project" value="InterPro"/>
</dbReference>
<evidence type="ECO:0000256" key="2">
    <source>
        <dbReference type="ARBA" id="ARBA00011003"/>
    </source>
</evidence>
<evidence type="ECO:0000256" key="4">
    <source>
        <dbReference type="ARBA" id="ARBA00022679"/>
    </source>
</evidence>
<keyword evidence="15" id="KW-1185">Reference proteome</keyword>
<evidence type="ECO:0000256" key="6">
    <source>
        <dbReference type="ARBA" id="ARBA00022777"/>
    </source>
</evidence>
<comment type="subcellular location">
    <subcellularLocation>
        <location evidence="1">Nucleus</location>
        <location evidence="1">Nucleolus</location>
    </subcellularLocation>
</comment>
<dbReference type="PANTHER" id="PTHR12755">
    <property type="entry name" value="CLEAVAGE/POLYADENYLATION FACTOR IA SUBUNIT CLP1P"/>
    <property type="match status" value="1"/>
</dbReference>
<dbReference type="GO" id="GO:0005524">
    <property type="term" value="F:ATP binding"/>
    <property type="evidence" value="ECO:0007669"/>
    <property type="project" value="UniProtKB-KW"/>
</dbReference>
<dbReference type="AlphaFoldDB" id="A0A8S3ZC60"/>
<dbReference type="GO" id="GO:0000448">
    <property type="term" value="P:cleavage in ITS2 between 5.8S rRNA and LSU-rRNA of tricistronic rRNA transcript (SSU-rRNA, 5.8S rRNA, LSU-rRNA)"/>
    <property type="evidence" value="ECO:0007669"/>
    <property type="project" value="TreeGrafter"/>
</dbReference>
<feature type="compositionally biased region" description="Polar residues" evidence="10">
    <location>
        <begin position="124"/>
        <end position="133"/>
    </location>
</feature>
<dbReference type="Pfam" id="PF25467">
    <property type="entry name" value="NOL9_C"/>
    <property type="match status" value="1"/>
</dbReference>
<feature type="domain" description="Clp1 P-loop" evidence="11">
    <location>
        <begin position="419"/>
        <end position="554"/>
    </location>
</feature>
<keyword evidence="6" id="KW-0418">Kinase</keyword>
<proteinExistence type="inferred from homology"/>
<dbReference type="OrthoDB" id="2405412at2759"/>
<comment type="similarity">
    <text evidence="2">Belongs to the Clp1 family. NOL9/GRC3 subfamily.</text>
</comment>
<evidence type="ECO:0000256" key="8">
    <source>
        <dbReference type="ARBA" id="ARBA00023242"/>
    </source>
</evidence>
<dbReference type="PANTHER" id="PTHR12755:SF3">
    <property type="entry name" value="POLYNUCLEOTIDE 5'-HYDROXYL-KINASE NOL9"/>
    <property type="match status" value="1"/>
</dbReference>
<evidence type="ECO:0000259" key="11">
    <source>
        <dbReference type="Pfam" id="PF16575"/>
    </source>
</evidence>
<feature type="compositionally biased region" description="Basic and acidic residues" evidence="10">
    <location>
        <begin position="58"/>
        <end position="74"/>
    </location>
</feature>
<evidence type="ECO:0000256" key="3">
    <source>
        <dbReference type="ARBA" id="ARBA00022552"/>
    </source>
</evidence>
<feature type="compositionally biased region" description="Basic and acidic residues" evidence="10">
    <location>
        <begin position="34"/>
        <end position="51"/>
    </location>
</feature>
<evidence type="ECO:0000256" key="7">
    <source>
        <dbReference type="ARBA" id="ARBA00022840"/>
    </source>
</evidence>
<sequence length="787" mass="88156">MSNSKRTHISAYQMYSQHSKSSRHSRSSSSDGSHNNHERKSVDLKGIKRSDSTSSQDLHMRREKSYDSDDEVLKRHASKSSPSKDHSSEKHRSLKYSEQKEDVRKKQAENDRKHSTRSLMDIDFSNTSKSSLSRWKEHTSHHDFSSEEESHGHVDRYNDWKGTRRYSKYSDSEDEGDMWHNTSKSRRAWKNSSPLTQPSDYDSQPAALVVDMVDRLHNKERKEVVRRQINVIKSSEQTYLVIPSGLPALYLHGRGKITVLMGSVNILGCELRSKSSYDVYSPTSGSLLAVQVAGDTKFKAAEVKAELSKLGVMENDKTFECIGNNTIAVIMVDRLESALCDYITSFIPYTQLFIATPAWDIEPSELKGVTLPKLGLKLTPQKEMVPACMNLSQDLETVLTKWTNLLSGTKRGPIVLCTGAKNTGKSTVNRMLINTAFKSVSSIAYLDCDVGQTEFSPPATLSLHVLTQPVLEPPFCHQRHAEKMVFYGETTPNYDPDLYVQCLKFIVEAYRELRPQLPLIVNTMGFLEGAGLMLLIDTLHLVKPDLVVQIESFNPSANLPPVTPEFVASEEGWMFTKTAVKDPQLKVEEAHPHEVVLLPTLISQMRDFSFTFKLKPVDLRNLTLLAALSMNLERGMTLNSLPPYAVPYRQFGVSICHHKLTGEEVLTAIDASVVALCVADLSKAERVSEDLPLIFHEMPICACLGLGIVRGIDTERGLLYLVSSLPRVRLQMMNTILKGSLSLPDQILLKQTSSEPIPYVDALAPSTAVASVRPRTRMPRISFGAKK</sequence>
<dbReference type="GO" id="GO:0005730">
    <property type="term" value="C:nucleolus"/>
    <property type="evidence" value="ECO:0007669"/>
    <property type="project" value="UniProtKB-SubCell"/>
</dbReference>
<evidence type="ECO:0000256" key="5">
    <source>
        <dbReference type="ARBA" id="ARBA00022741"/>
    </source>
</evidence>
<feature type="domain" description="NOL9 C-terminal" evidence="13">
    <location>
        <begin position="640"/>
        <end position="744"/>
    </location>
</feature>
<protein>
    <recommendedName>
        <fullName evidence="9">Polynucleotide 5'-hydroxyl-kinase NOL9</fullName>
    </recommendedName>
</protein>
<dbReference type="InterPro" id="IPR045116">
    <property type="entry name" value="Clp1/Grc3"/>
</dbReference>
<evidence type="ECO:0000256" key="10">
    <source>
        <dbReference type="SAM" id="MobiDB-lite"/>
    </source>
</evidence>
<dbReference type="Pfam" id="PF24419">
    <property type="entry name" value="Cupin_NOL9"/>
    <property type="match status" value="1"/>
</dbReference>
<organism evidence="14 15">
    <name type="scientific">Candidula unifasciata</name>
    <dbReference type="NCBI Taxonomy" id="100452"/>
    <lineage>
        <taxon>Eukaryota</taxon>
        <taxon>Metazoa</taxon>
        <taxon>Spiralia</taxon>
        <taxon>Lophotrochozoa</taxon>
        <taxon>Mollusca</taxon>
        <taxon>Gastropoda</taxon>
        <taxon>Heterobranchia</taxon>
        <taxon>Euthyneura</taxon>
        <taxon>Panpulmonata</taxon>
        <taxon>Eupulmonata</taxon>
        <taxon>Stylommatophora</taxon>
        <taxon>Helicina</taxon>
        <taxon>Helicoidea</taxon>
        <taxon>Geomitridae</taxon>
        <taxon>Candidula</taxon>
    </lineage>
</organism>
<feature type="domain" description="NOL9 N-terminal" evidence="12">
    <location>
        <begin position="237"/>
        <end position="355"/>
    </location>
</feature>
<comment type="caution">
    <text evidence="14">The sequence shown here is derived from an EMBL/GenBank/DDBJ whole genome shotgun (WGS) entry which is preliminary data.</text>
</comment>
<feature type="compositionally biased region" description="Basic and acidic residues" evidence="10">
    <location>
        <begin position="82"/>
        <end position="113"/>
    </location>
</feature>
<evidence type="ECO:0000313" key="14">
    <source>
        <dbReference type="EMBL" id="CAG5125420.1"/>
    </source>
</evidence>
<dbReference type="Proteomes" id="UP000678393">
    <property type="component" value="Unassembled WGS sequence"/>
</dbReference>
<keyword evidence="8" id="KW-0539">Nucleus</keyword>
<accession>A0A8S3ZC60</accession>
<dbReference type="InterPro" id="IPR057570">
    <property type="entry name" value="NOL9_C"/>
</dbReference>
<dbReference type="InterPro" id="IPR057573">
    <property type="entry name" value="NOL9_N"/>
</dbReference>
<keyword evidence="7" id="KW-0067">ATP-binding</keyword>
<gene>
    <name evidence="14" type="ORF">CUNI_LOCUS10978</name>
</gene>